<dbReference type="EMBL" id="CP115451">
    <property type="protein sequence ID" value="WBP92060.1"/>
    <property type="molecule type" value="Genomic_DNA"/>
</dbReference>
<accession>A0ABY7QH31</accession>
<keyword evidence="1" id="KW-0614">Plasmid</keyword>
<proteinExistence type="predicted"/>
<dbReference type="Proteomes" id="UP001212821">
    <property type="component" value="Plasmid punmamed2"/>
</dbReference>
<evidence type="ECO:0000313" key="1">
    <source>
        <dbReference type="EMBL" id="WBP92060.1"/>
    </source>
</evidence>
<sequence>MCLQHHVLVISPEPDLVARLITSEKPADVVHAAAACLAQMLDGFVWVRSRLALERRTAGRREMIGLAKSKYNRAGQLIEFRVESLTVFDDGLGAWRRSHLDLTVTRPASVESIVCASSFLDMSSTHSAVLTDPVRRLANLERFADHLHETALPWFSGSDDPRSIASTAPDALLGPWDFAQDLMEFMVSAAQEAQARALWERVRELNPRHQEAFITGQAIAQSGGARPRWHTPEALGWSASALGLA</sequence>
<reference evidence="1 2" key="1">
    <citation type="submission" date="2022-12" db="EMBL/GenBank/DDBJ databases">
        <title>HUAS 3-15.</title>
        <authorList>
            <person name="Mo P."/>
        </authorList>
    </citation>
    <scope>NUCLEOTIDE SEQUENCE [LARGE SCALE GENOMIC DNA]</scope>
    <source>
        <strain evidence="1 2">HUAS 3-15</strain>
        <plasmid evidence="1 2">punmamed2</plasmid>
    </source>
</reference>
<geneLocation type="plasmid" evidence="1 2">
    <name>punmamed2</name>
</geneLocation>
<name>A0ABY7QH31_9ACTN</name>
<keyword evidence="2" id="KW-1185">Reference proteome</keyword>
<gene>
    <name evidence="1" type="ORF">O1G21_40465</name>
</gene>
<organism evidence="1 2">
    <name type="scientific">Kitasatospora cathayae</name>
    <dbReference type="NCBI Taxonomy" id="3004092"/>
    <lineage>
        <taxon>Bacteria</taxon>
        <taxon>Bacillati</taxon>
        <taxon>Actinomycetota</taxon>
        <taxon>Actinomycetes</taxon>
        <taxon>Kitasatosporales</taxon>
        <taxon>Streptomycetaceae</taxon>
        <taxon>Kitasatospora</taxon>
    </lineage>
</organism>
<dbReference type="RefSeq" id="WP_270151745.1">
    <property type="nucleotide sequence ID" value="NZ_CP115451.1"/>
</dbReference>
<evidence type="ECO:0000313" key="2">
    <source>
        <dbReference type="Proteomes" id="UP001212821"/>
    </source>
</evidence>
<protein>
    <submittedName>
        <fullName evidence="1">Uncharacterized protein</fullName>
    </submittedName>
</protein>